<name>A0A2T7DBW7_9POAL</name>
<proteinExistence type="predicted"/>
<evidence type="ECO:0000256" key="1">
    <source>
        <dbReference type="SAM" id="MobiDB-lite"/>
    </source>
</evidence>
<accession>A0A2T7DBW7</accession>
<dbReference type="AlphaFoldDB" id="A0A2T7DBW7"/>
<evidence type="ECO:0000313" key="3">
    <source>
        <dbReference type="Proteomes" id="UP000244336"/>
    </source>
</evidence>
<organism evidence="2 3">
    <name type="scientific">Panicum hallii var. hallii</name>
    <dbReference type="NCBI Taxonomy" id="1504633"/>
    <lineage>
        <taxon>Eukaryota</taxon>
        <taxon>Viridiplantae</taxon>
        <taxon>Streptophyta</taxon>
        <taxon>Embryophyta</taxon>
        <taxon>Tracheophyta</taxon>
        <taxon>Spermatophyta</taxon>
        <taxon>Magnoliopsida</taxon>
        <taxon>Liliopsida</taxon>
        <taxon>Poales</taxon>
        <taxon>Poaceae</taxon>
        <taxon>PACMAD clade</taxon>
        <taxon>Panicoideae</taxon>
        <taxon>Panicodae</taxon>
        <taxon>Paniceae</taxon>
        <taxon>Panicinae</taxon>
        <taxon>Panicum</taxon>
        <taxon>Panicum sect. Panicum</taxon>
    </lineage>
</organism>
<dbReference type="Gramene" id="PUZ53090">
    <property type="protein sequence ID" value="PUZ53090"/>
    <property type="gene ID" value="GQ55_5G026200"/>
</dbReference>
<keyword evidence="3" id="KW-1185">Reference proteome</keyword>
<reference evidence="2 3" key="1">
    <citation type="submission" date="2018-04" db="EMBL/GenBank/DDBJ databases">
        <title>WGS assembly of Panicum hallii var. hallii HAL2.</title>
        <authorList>
            <person name="Lovell J."/>
            <person name="Jenkins J."/>
            <person name="Lowry D."/>
            <person name="Mamidi S."/>
            <person name="Sreedasyam A."/>
            <person name="Weng X."/>
            <person name="Barry K."/>
            <person name="Bonette J."/>
            <person name="Campitelli B."/>
            <person name="Daum C."/>
            <person name="Gordon S."/>
            <person name="Gould B."/>
            <person name="Lipzen A."/>
            <person name="MacQueen A."/>
            <person name="Palacio-Mejia J."/>
            <person name="Plott C."/>
            <person name="Shakirov E."/>
            <person name="Shu S."/>
            <person name="Yoshinaga Y."/>
            <person name="Zane M."/>
            <person name="Rokhsar D."/>
            <person name="Grimwood J."/>
            <person name="Schmutz J."/>
            <person name="Juenger T."/>
        </authorList>
    </citation>
    <scope>NUCLEOTIDE SEQUENCE [LARGE SCALE GENOMIC DNA]</scope>
    <source>
        <strain evidence="3">cv. HAL2</strain>
    </source>
</reference>
<dbReference type="EMBL" id="CM009753">
    <property type="protein sequence ID" value="PUZ53090.1"/>
    <property type="molecule type" value="Genomic_DNA"/>
</dbReference>
<evidence type="ECO:0000313" key="2">
    <source>
        <dbReference type="EMBL" id="PUZ53090.1"/>
    </source>
</evidence>
<dbReference type="Proteomes" id="UP000244336">
    <property type="component" value="Chromosome 5"/>
</dbReference>
<sequence length="70" mass="7444">MTPMPIGRTAIDVFARLVAGVLPKASGGSRGVLHPKQGRQRRARSLCPASAAGDRDESSGTQYLVERPLK</sequence>
<feature type="region of interest" description="Disordered" evidence="1">
    <location>
        <begin position="25"/>
        <end position="70"/>
    </location>
</feature>
<gene>
    <name evidence="2" type="ORF">GQ55_5G026200</name>
</gene>
<protein>
    <submittedName>
        <fullName evidence="2">Uncharacterized protein</fullName>
    </submittedName>
</protein>